<dbReference type="Pfam" id="PF00106">
    <property type="entry name" value="adh_short"/>
    <property type="match status" value="1"/>
</dbReference>
<dbReference type="RefSeq" id="WP_005479565.1">
    <property type="nucleotide sequence ID" value="NZ_CAJDZF010000002.1"/>
</dbReference>
<dbReference type="CDD" id="cd05233">
    <property type="entry name" value="SDR_c"/>
    <property type="match status" value="1"/>
</dbReference>
<dbReference type="PANTHER" id="PTHR43639:SF1">
    <property type="entry name" value="SHORT-CHAIN DEHYDROGENASE_REDUCTASE FAMILY PROTEIN"/>
    <property type="match status" value="1"/>
</dbReference>
<keyword evidence="2" id="KW-0560">Oxidoreductase</keyword>
<evidence type="ECO:0000256" key="1">
    <source>
        <dbReference type="ARBA" id="ARBA00006484"/>
    </source>
</evidence>
<evidence type="ECO:0000313" key="3">
    <source>
        <dbReference type="EMBL" id="KOY19669.1"/>
    </source>
</evidence>
<dbReference type="NCBIfam" id="NF006464">
    <property type="entry name" value="PRK08862.1"/>
    <property type="match status" value="1"/>
</dbReference>
<evidence type="ECO:0000313" key="7">
    <source>
        <dbReference type="Proteomes" id="UP000518904"/>
    </source>
</evidence>
<dbReference type="GeneID" id="1189632"/>
<comment type="similarity">
    <text evidence="1">Belongs to the short-chain dehydrogenases/reductases (SDR) family.</text>
</comment>
<accession>A0A072F4R2</accession>
<dbReference type="AlphaFoldDB" id="A0A072F4R2"/>
<proteinExistence type="inferred from homology"/>
<dbReference type="EMBL" id="JABCLB010002168">
    <property type="protein sequence ID" value="NMU85076.1"/>
    <property type="molecule type" value="Genomic_DNA"/>
</dbReference>
<reference evidence="3 6" key="1">
    <citation type="submission" date="2015-07" db="EMBL/GenBank/DDBJ databases">
        <title>Foodborne Vibrio parahaemolyticus Isolates.</title>
        <authorList>
            <person name="Ronholm J."/>
            <person name="Petronella N."/>
            <person name="Kenwell R."/>
            <person name="Banerjee S."/>
        </authorList>
    </citation>
    <scope>NUCLEOTIDE SEQUENCE [LARGE SCALE GENOMIC DNA]</scope>
    <source>
        <strain evidence="3 6">HS-06-05</strain>
    </source>
</reference>
<reference evidence="5" key="3">
    <citation type="submission" date="2022-05" db="EMBL/GenBank/DDBJ databases">
        <title>Megaplasmid of Vibrio parahaemolyticus.</title>
        <authorList>
            <person name="Strauch E."/>
            <person name="Borowiak M."/>
        </authorList>
    </citation>
    <scope>NUCLEOTIDE SEQUENCE</scope>
    <source>
        <strain evidence="5">16-VB00198</strain>
    </source>
</reference>
<evidence type="ECO:0000256" key="2">
    <source>
        <dbReference type="ARBA" id="ARBA00023002"/>
    </source>
</evidence>
<dbReference type="EMBL" id="CP097355">
    <property type="protein sequence ID" value="UYV27320.1"/>
    <property type="molecule type" value="Genomic_DNA"/>
</dbReference>
<name>A0A072F4R2_VIBPH</name>
<protein>
    <submittedName>
        <fullName evidence="4">SDR family oxidoreductase</fullName>
    </submittedName>
    <submittedName>
        <fullName evidence="3">Short-chain dehydrogenase</fullName>
    </submittedName>
</protein>
<evidence type="ECO:0000313" key="4">
    <source>
        <dbReference type="EMBL" id="NMU85076.1"/>
    </source>
</evidence>
<dbReference type="EMBL" id="LIRS01000149">
    <property type="protein sequence ID" value="KOY19669.1"/>
    <property type="molecule type" value="Genomic_DNA"/>
</dbReference>
<organism evidence="4 7">
    <name type="scientific">Vibrio parahaemolyticus</name>
    <dbReference type="NCBI Taxonomy" id="670"/>
    <lineage>
        <taxon>Bacteria</taxon>
        <taxon>Pseudomonadati</taxon>
        <taxon>Pseudomonadota</taxon>
        <taxon>Gammaproteobacteria</taxon>
        <taxon>Vibrionales</taxon>
        <taxon>Vibrionaceae</taxon>
        <taxon>Vibrio</taxon>
    </lineage>
</organism>
<evidence type="ECO:0000313" key="6">
    <source>
        <dbReference type="Proteomes" id="UP000037697"/>
    </source>
</evidence>
<dbReference type="Gene3D" id="3.40.50.720">
    <property type="entry name" value="NAD(P)-binding Rossmann-like Domain"/>
    <property type="match status" value="1"/>
</dbReference>
<dbReference type="InterPro" id="IPR036291">
    <property type="entry name" value="NAD(P)-bd_dom_sf"/>
</dbReference>
<dbReference type="GO" id="GO:0016491">
    <property type="term" value="F:oxidoreductase activity"/>
    <property type="evidence" value="ECO:0007669"/>
    <property type="project" value="UniProtKB-KW"/>
</dbReference>
<dbReference type="Proteomes" id="UP000037697">
    <property type="component" value="Unassembled WGS sequence"/>
</dbReference>
<reference evidence="4 7" key="2">
    <citation type="submission" date="2020-04" db="EMBL/GenBank/DDBJ databases">
        <title>Whole-genome sequencing of Vibrio spp. from China reveals different genetic environments of blaCTX-M-14 among diverse lineages.</title>
        <authorList>
            <person name="Zheng Z."/>
            <person name="Ye L."/>
            <person name="Chen S."/>
        </authorList>
    </citation>
    <scope>NUCLEOTIDE SEQUENCE [LARGE SCALE GENOMIC DNA]</scope>
    <source>
        <strain evidence="4 7">Vb0551</strain>
    </source>
</reference>
<gene>
    <name evidence="3" type="ORF">ACX05_24660</name>
    <name evidence="4" type="ORF">HKB16_19655</name>
    <name evidence="5" type="ORF">M5598_04980</name>
</gene>
<dbReference type="Proteomes" id="UP000518904">
    <property type="component" value="Unassembled WGS sequence"/>
</dbReference>
<dbReference type="Proteomes" id="UP001163036">
    <property type="component" value="Chromosome 1"/>
</dbReference>
<evidence type="ECO:0000313" key="5">
    <source>
        <dbReference type="EMBL" id="UYV27320.1"/>
    </source>
</evidence>
<dbReference type="InterPro" id="IPR002347">
    <property type="entry name" value="SDR_fam"/>
</dbReference>
<dbReference type="PANTHER" id="PTHR43639">
    <property type="entry name" value="OXIDOREDUCTASE, SHORT-CHAIN DEHYDROGENASE/REDUCTASE FAMILY (AFU_ORTHOLOGUE AFUA_5G02870)"/>
    <property type="match status" value="1"/>
</dbReference>
<sequence length="247" mass="27253">MLIAQTTGVLFFTHGYSEGVMDIKESIILVTSAGSVIGRTCSSHFAHLGATLILCDQNSSALKASYDQIRAFTDKVYAMNVCSDNPTSINLLFDQIESQLRATPDVIVNCWTSSPMPSLMAPEPMSIYIDHLSSAARFLYTYGQVGAERFRARNKKGVIVNVISHDNHEDLTGVESMAALVSGFTHSWAKELTPFNIRVGGVIPSVSHTREDLDERHWAEIQDELVRNTAYIVSNEYFSGRVVATEV</sequence>
<dbReference type="SUPFAM" id="SSF51735">
    <property type="entry name" value="NAD(P)-binding Rossmann-fold domains"/>
    <property type="match status" value="1"/>
</dbReference>